<organism evidence="1 2">
    <name type="scientific">Yanshouia hominis</name>
    <dbReference type="NCBI Taxonomy" id="2763673"/>
    <lineage>
        <taxon>Bacteria</taxon>
        <taxon>Bacillati</taxon>
        <taxon>Bacillota</taxon>
        <taxon>Clostridia</taxon>
        <taxon>Eubacteriales</taxon>
        <taxon>Oscillospiraceae</taxon>
        <taxon>Yanshouia</taxon>
    </lineage>
</organism>
<dbReference type="Proteomes" id="UP000658131">
    <property type="component" value="Unassembled WGS sequence"/>
</dbReference>
<evidence type="ECO:0000313" key="2">
    <source>
        <dbReference type="Proteomes" id="UP000658131"/>
    </source>
</evidence>
<dbReference type="Pfam" id="PF11731">
    <property type="entry name" value="Cdd1"/>
    <property type="match status" value="1"/>
</dbReference>
<accession>A0ABR7NLI3</accession>
<evidence type="ECO:0000313" key="1">
    <source>
        <dbReference type="EMBL" id="MBC8577075.1"/>
    </source>
</evidence>
<dbReference type="Gene3D" id="1.10.150.20">
    <property type="entry name" value="5' to 3' exonuclease, C-terminal subdomain"/>
    <property type="match status" value="1"/>
</dbReference>
<dbReference type="InterPro" id="IPR021725">
    <property type="entry name" value="Cdd1"/>
</dbReference>
<proteinExistence type="predicted"/>
<comment type="caution">
    <text evidence="1">The sequence shown here is derived from an EMBL/GenBank/DDBJ whole genome shotgun (WGS) entry which is preliminary data.</text>
</comment>
<gene>
    <name evidence="1" type="ORF">H8717_11735</name>
</gene>
<reference evidence="1 2" key="1">
    <citation type="submission" date="2020-08" db="EMBL/GenBank/DDBJ databases">
        <title>Genome public.</title>
        <authorList>
            <person name="Liu C."/>
            <person name="Sun Q."/>
        </authorList>
    </citation>
    <scope>NUCLEOTIDE SEQUENCE [LARGE SCALE GENOMIC DNA]</scope>
    <source>
        <strain evidence="1 2">BX1</strain>
    </source>
</reference>
<sequence length="90" mass="10440">MKSGLRVIPGVGPSIEQDLIRLGYPTVESLRDADPEEIYTRDCASRGPVDRGMLYVYRCAVYYASHELRDPALLRWWNWKDGCQKEDFDE</sequence>
<name>A0ABR7NLI3_9FIRM</name>
<keyword evidence="2" id="KW-1185">Reference proteome</keyword>
<dbReference type="EMBL" id="JACRTB010000021">
    <property type="protein sequence ID" value="MBC8577075.1"/>
    <property type="molecule type" value="Genomic_DNA"/>
</dbReference>
<protein>
    <submittedName>
        <fullName evidence="1">Pathogenicity locus</fullName>
    </submittedName>
</protein>